<evidence type="ECO:0000256" key="3">
    <source>
        <dbReference type="ARBA" id="ARBA00022827"/>
    </source>
</evidence>
<dbReference type="InterPro" id="IPR036188">
    <property type="entry name" value="FAD/NAD-bd_sf"/>
</dbReference>
<reference evidence="6 7" key="1">
    <citation type="submission" date="2020-07" db="EMBL/GenBank/DDBJ databases">
        <title>Transfer of Campylobacter canadensis to the novel genus Avispirillum gen. nov., that also includes two novel species recovered from migratory waterfowl: Avispirillum anseris sp. nov. and Avispirillum brantae sp. nov.</title>
        <authorList>
            <person name="Miller W.G."/>
            <person name="Chapman M.H."/>
            <person name="Yee E."/>
            <person name="Inglis G.D."/>
        </authorList>
    </citation>
    <scope>NUCLEOTIDE SEQUENCE [LARGE SCALE GENOMIC DNA]</scope>
    <source>
        <strain evidence="6 7">L283</strain>
    </source>
</reference>
<dbReference type="EMBL" id="JACGBB010000004">
    <property type="protein sequence ID" value="MBZ7987055.1"/>
    <property type="molecule type" value="Genomic_DNA"/>
</dbReference>
<evidence type="ECO:0000256" key="2">
    <source>
        <dbReference type="ARBA" id="ARBA00022630"/>
    </source>
</evidence>
<dbReference type="PANTHER" id="PTHR42887:SF2">
    <property type="entry name" value="OS12G0638800 PROTEIN"/>
    <property type="match status" value="1"/>
</dbReference>
<dbReference type="SUPFAM" id="SSF160996">
    <property type="entry name" value="HI0933 insert domain-like"/>
    <property type="match status" value="1"/>
</dbReference>
<organism evidence="6 7">
    <name type="scientific">Campylobacter canadensis</name>
    <dbReference type="NCBI Taxonomy" id="449520"/>
    <lineage>
        <taxon>Bacteria</taxon>
        <taxon>Pseudomonadati</taxon>
        <taxon>Campylobacterota</taxon>
        <taxon>Epsilonproteobacteria</taxon>
        <taxon>Campylobacterales</taxon>
        <taxon>Campylobacteraceae</taxon>
        <taxon>Campylobacter</taxon>
    </lineage>
</organism>
<comment type="cofactor">
    <cofactor evidence="1">
        <name>FAD</name>
        <dbReference type="ChEBI" id="CHEBI:57692"/>
    </cofactor>
</comment>
<proteinExistence type="predicted"/>
<dbReference type="Pfam" id="PF03486">
    <property type="entry name" value="HI0933_like"/>
    <property type="match status" value="1"/>
</dbReference>
<feature type="domain" description="RsdA/BaiN/AoA(So)-like Rossmann fold-like" evidence="4">
    <location>
        <begin position="23"/>
        <end position="387"/>
    </location>
</feature>
<accession>A0ABS7WQL8</accession>
<dbReference type="Gene3D" id="2.40.30.10">
    <property type="entry name" value="Translation factors"/>
    <property type="match status" value="1"/>
</dbReference>
<dbReference type="Proteomes" id="UP000786183">
    <property type="component" value="Unassembled WGS sequence"/>
</dbReference>
<dbReference type="Pfam" id="PF22780">
    <property type="entry name" value="HI0933_like_1st"/>
    <property type="match status" value="1"/>
</dbReference>
<dbReference type="RefSeq" id="WP_172233304.1">
    <property type="nucleotide sequence ID" value="NZ_CP035946.1"/>
</dbReference>
<evidence type="ECO:0000259" key="5">
    <source>
        <dbReference type="Pfam" id="PF22780"/>
    </source>
</evidence>
<keyword evidence="2" id="KW-0285">Flavoprotein</keyword>
<dbReference type="InterPro" id="IPR055178">
    <property type="entry name" value="RsdA/BaiN/AoA(So)-like_dom"/>
</dbReference>
<evidence type="ECO:0000256" key="1">
    <source>
        <dbReference type="ARBA" id="ARBA00001974"/>
    </source>
</evidence>
<keyword evidence="7" id="KW-1185">Reference proteome</keyword>
<dbReference type="Gene3D" id="3.50.50.60">
    <property type="entry name" value="FAD/NAD(P)-binding domain"/>
    <property type="match status" value="1"/>
</dbReference>
<dbReference type="InterPro" id="IPR023166">
    <property type="entry name" value="BaiN-like_dom_sf"/>
</dbReference>
<evidence type="ECO:0000259" key="4">
    <source>
        <dbReference type="Pfam" id="PF03486"/>
    </source>
</evidence>
<feature type="domain" description="RsdA/BaiN/AoA(So)-like insert" evidence="5">
    <location>
        <begin position="199"/>
        <end position="335"/>
    </location>
</feature>
<name>A0ABS7WQL8_9BACT</name>
<evidence type="ECO:0000313" key="7">
    <source>
        <dbReference type="Proteomes" id="UP000786183"/>
    </source>
</evidence>
<keyword evidence="3" id="KW-0274">FAD</keyword>
<dbReference type="InterPro" id="IPR004792">
    <property type="entry name" value="BaiN-like"/>
</dbReference>
<dbReference type="PANTHER" id="PTHR42887">
    <property type="entry name" value="OS12G0638800 PROTEIN"/>
    <property type="match status" value="1"/>
</dbReference>
<evidence type="ECO:0000313" key="6">
    <source>
        <dbReference type="EMBL" id="MBZ7987055.1"/>
    </source>
</evidence>
<comment type="caution">
    <text evidence="6">The sequence shown here is derived from an EMBL/GenBank/DDBJ whole genome shotgun (WGS) entry which is preliminary data.</text>
</comment>
<dbReference type="NCBIfam" id="TIGR00275">
    <property type="entry name" value="aminoacetone oxidase family FAD-binding enzyme"/>
    <property type="match status" value="1"/>
</dbReference>
<dbReference type="InterPro" id="IPR057661">
    <property type="entry name" value="RsdA/BaiN/AoA(So)_Rossmann"/>
</dbReference>
<dbReference type="SUPFAM" id="SSF51905">
    <property type="entry name" value="FAD/NAD(P)-binding domain"/>
    <property type="match status" value="1"/>
</dbReference>
<gene>
    <name evidence="6" type="ORF">AVCANL283_02835</name>
</gene>
<dbReference type="Gene3D" id="1.10.8.260">
    <property type="entry name" value="HI0933 insert domain-like"/>
    <property type="match status" value="1"/>
</dbReference>
<protein>
    <submittedName>
        <fullName evidence="6">Aminoacetone oxidase family FAD-binding enzyme</fullName>
    </submittedName>
</protein>
<sequence>MNLLKLFSYFTSFFKDIIIKVFDILVIGAGASGLFLANQVKNTNIAILEQNESIAKKLLISGGNKCNFSNDNINKNNYLCDDYEFLDEVLKSFDTKKSLEFFSQIPFVKIRKQQYFARSSKDVLMQITKNIKAKIFLNQKVLQVSKQNDIYKINTNKAEFFAKNLVFASGAISFSELGVSDIALNIAKEFNIKYLDFSPALVPFTLQKDEFFMKNLSGISLDVIMKVNDKSFCNSLLFTHKSISGPAVLSASLFWKKGKISIDFLNSKKIDFKSNTSFINSSLLAKNMAKEFLKAFNLENKALNKYTKDEQDILKRLSDYSFAPAGTLGFNKAEICKGGILLKELNTNFESKAHKGLFFIGECLNVGGILGGFNIHFAFASAFVLAKYFNKDYI</sequence>